<dbReference type="PANTHER" id="PTHR43844">
    <property type="entry name" value="METHIONINE SYNTHASE"/>
    <property type="match status" value="1"/>
</dbReference>
<gene>
    <name evidence="1" type="ORF">GCM10020369_54110</name>
</gene>
<dbReference type="PANTHER" id="PTHR43844:SF1">
    <property type="entry name" value="METHIONINE SYNTHASE"/>
    <property type="match status" value="1"/>
</dbReference>
<evidence type="ECO:0000313" key="2">
    <source>
        <dbReference type="Proteomes" id="UP001501676"/>
    </source>
</evidence>
<organism evidence="1 2">
    <name type="scientific">Cryptosporangium minutisporangium</name>
    <dbReference type="NCBI Taxonomy" id="113569"/>
    <lineage>
        <taxon>Bacteria</taxon>
        <taxon>Bacillati</taxon>
        <taxon>Actinomycetota</taxon>
        <taxon>Actinomycetes</taxon>
        <taxon>Cryptosporangiales</taxon>
        <taxon>Cryptosporangiaceae</taxon>
        <taxon>Cryptosporangium</taxon>
    </lineage>
</organism>
<protein>
    <submittedName>
        <fullName evidence="1">5-methyltetrahydropteroyltriglutamate--homocysteine S-methyltransferase</fullName>
    </submittedName>
</protein>
<dbReference type="SUPFAM" id="SSF51726">
    <property type="entry name" value="UROD/MetE-like"/>
    <property type="match status" value="1"/>
</dbReference>
<accession>A0ABP6T4M2</accession>
<dbReference type="Gene3D" id="3.20.20.210">
    <property type="match status" value="1"/>
</dbReference>
<name>A0ABP6T4M2_9ACTN</name>
<keyword evidence="2" id="KW-1185">Reference proteome</keyword>
<dbReference type="Proteomes" id="UP001501676">
    <property type="component" value="Unassembled WGS sequence"/>
</dbReference>
<sequence>MADDFKYHIDHHARLLPPPALVEARATGVSEAELTAVEDAAISAALLEQRRLALLGLSDGEFRRPHRLSVVYGGIDGFGSRVDGGPFGELLGPDEVGERRPLLDTPVAHGRLTKHETGYLLAGVQRSTMLTLPSPGLVAALGEASDEAATALAAVIRDEVAAVAADGIRYVLLTNPLYGHLLSVAGRARAAALGIDAGAVLRQMLAVDAQVLDGLELGHQEGAENFRIGLDLTTSGAVRGGYDDADLAWFVAEQPFGRLCVEHTAAAPFPLPLLVGGLVVSLGLVDVSHPEPENVDDVVARVDAAAEVLDIDDIAISTNGAFFPGLGLTVAQQHTKLQTVEMAARYFWGNEL</sequence>
<dbReference type="RefSeq" id="WP_345731034.1">
    <property type="nucleotide sequence ID" value="NZ_BAAAYN010000038.1"/>
</dbReference>
<dbReference type="EMBL" id="BAAAYN010000038">
    <property type="protein sequence ID" value="GAA3392442.1"/>
    <property type="molecule type" value="Genomic_DNA"/>
</dbReference>
<proteinExistence type="predicted"/>
<evidence type="ECO:0000313" key="1">
    <source>
        <dbReference type="EMBL" id="GAA3392442.1"/>
    </source>
</evidence>
<reference evidence="2" key="1">
    <citation type="journal article" date="2019" name="Int. J. Syst. Evol. Microbiol.">
        <title>The Global Catalogue of Microorganisms (GCM) 10K type strain sequencing project: providing services to taxonomists for standard genome sequencing and annotation.</title>
        <authorList>
            <consortium name="The Broad Institute Genomics Platform"/>
            <consortium name="The Broad Institute Genome Sequencing Center for Infectious Disease"/>
            <person name="Wu L."/>
            <person name="Ma J."/>
        </authorList>
    </citation>
    <scope>NUCLEOTIDE SEQUENCE [LARGE SCALE GENOMIC DNA]</scope>
    <source>
        <strain evidence="2">JCM 9458</strain>
    </source>
</reference>
<dbReference type="InterPro" id="IPR038071">
    <property type="entry name" value="UROD/MetE-like_sf"/>
</dbReference>
<comment type="caution">
    <text evidence="1">The sequence shown here is derived from an EMBL/GenBank/DDBJ whole genome shotgun (WGS) entry which is preliminary data.</text>
</comment>